<sequence>MTRVHRISEETINSLATGGGGEAVVGELRAVQWSKHRLLVLAVVREAARARHPHAEMAARAFTALSQLEASAPRSVERVLGYPSVGGWMWRQLGSSTPMDPGLLGTLALAAAVNAGLACQVDLPIHGTSLMLPSLGLAVLPANIRGTVTASVRPDSGGGAILTIAPKETEPVTIHLKAGQDAPGWQALRDMSLSTEFTLTIDDLDPFRWPKTESARSRLPAEVHDRWTATVTAAWDLIVAAHPGLAAEIMAAVRVVVPLKTPAQGLKSATAREVFGTIAMSEPPDPLTVAATFAHELQHAKLTALLDLVQLTVAPHHDLYYAPWRDDPRPVYGLLQGTYAFLGLTSFWRRQRLIEPISEQARAHTEFARWREAAYAATASLLDGKGLTPAGRDFVSVIRSTLEEWLTEPVPAAALNQARAAAIRHRREWRARNPAYA</sequence>
<evidence type="ECO:0000313" key="2">
    <source>
        <dbReference type="Proteomes" id="UP000331127"/>
    </source>
</evidence>
<gene>
    <name evidence="1" type="ORF">Amac_011210</name>
</gene>
<organism evidence="1 2">
    <name type="scientific">Acrocarpospora macrocephala</name>
    <dbReference type="NCBI Taxonomy" id="150177"/>
    <lineage>
        <taxon>Bacteria</taxon>
        <taxon>Bacillati</taxon>
        <taxon>Actinomycetota</taxon>
        <taxon>Actinomycetes</taxon>
        <taxon>Streptosporangiales</taxon>
        <taxon>Streptosporangiaceae</taxon>
        <taxon>Acrocarpospora</taxon>
    </lineage>
</organism>
<dbReference type="NCBIfam" id="TIGR04267">
    <property type="entry name" value="mod_HExxH"/>
    <property type="match status" value="1"/>
</dbReference>
<comment type="caution">
    <text evidence="1">The sequence shown here is derived from an EMBL/GenBank/DDBJ whole genome shotgun (WGS) entry which is preliminary data.</text>
</comment>
<proteinExistence type="predicted"/>
<accession>A0A5M3WFE6</accession>
<dbReference type="OrthoDB" id="796761at2"/>
<keyword evidence="2" id="KW-1185">Reference proteome</keyword>
<reference evidence="1 2" key="1">
    <citation type="submission" date="2019-10" db="EMBL/GenBank/DDBJ databases">
        <title>Whole genome shotgun sequence of Acrocarpospora macrocephala NBRC 16266.</title>
        <authorList>
            <person name="Ichikawa N."/>
            <person name="Kimura A."/>
            <person name="Kitahashi Y."/>
            <person name="Komaki H."/>
            <person name="Oguchi A."/>
        </authorList>
    </citation>
    <scope>NUCLEOTIDE SEQUENCE [LARGE SCALE GENOMIC DNA]</scope>
    <source>
        <strain evidence="1 2">NBRC 16266</strain>
    </source>
</reference>
<dbReference type="AlphaFoldDB" id="A0A5M3WFE6"/>
<name>A0A5M3WFE6_9ACTN</name>
<evidence type="ECO:0000313" key="1">
    <source>
        <dbReference type="EMBL" id="GES07526.1"/>
    </source>
</evidence>
<protein>
    <submittedName>
        <fullName evidence="1">HEXXH motif domain-containing protein</fullName>
    </submittedName>
</protein>
<dbReference type="Proteomes" id="UP000331127">
    <property type="component" value="Unassembled WGS sequence"/>
</dbReference>
<dbReference type="EMBL" id="BLAE01000006">
    <property type="protein sequence ID" value="GES07526.1"/>
    <property type="molecule type" value="Genomic_DNA"/>
</dbReference>
<dbReference type="InterPro" id="IPR026337">
    <property type="entry name" value="AKG_HExxH"/>
</dbReference>